<feature type="transmembrane region" description="Helical" evidence="5">
    <location>
        <begin position="204"/>
        <end position="225"/>
    </location>
</feature>
<evidence type="ECO:0000313" key="6">
    <source>
        <dbReference type="EMBL" id="VDG75944.1"/>
    </source>
</evidence>
<evidence type="ECO:0000256" key="5">
    <source>
        <dbReference type="SAM" id="Phobius"/>
    </source>
</evidence>
<evidence type="ECO:0000256" key="1">
    <source>
        <dbReference type="ARBA" id="ARBA00004141"/>
    </source>
</evidence>
<evidence type="ECO:0000313" key="7">
    <source>
        <dbReference type="Proteomes" id="UP000269974"/>
    </source>
</evidence>
<dbReference type="InterPro" id="IPR038770">
    <property type="entry name" value="Na+/solute_symporter_sf"/>
</dbReference>
<comment type="caution">
    <text evidence="6">The sequence shown here is derived from an EMBL/GenBank/DDBJ whole genome shotgun (WGS) entry which is preliminary data.</text>
</comment>
<dbReference type="Pfam" id="PF01758">
    <property type="entry name" value="SBF"/>
    <property type="match status" value="1"/>
</dbReference>
<dbReference type="PANTHER" id="PTHR10361">
    <property type="entry name" value="SODIUM-BILE ACID COTRANSPORTER"/>
    <property type="match status" value="1"/>
</dbReference>
<dbReference type="InterPro" id="IPR002657">
    <property type="entry name" value="BilAc:Na_symport/Acr3"/>
</dbReference>
<dbReference type="RefSeq" id="WP_244924513.1">
    <property type="nucleotide sequence ID" value="NZ_UYIO01000001.1"/>
</dbReference>
<keyword evidence="2 5" id="KW-0812">Transmembrane</keyword>
<name>A0A7Z8Y850_9ACTO</name>
<feature type="transmembrane region" description="Helical" evidence="5">
    <location>
        <begin position="49"/>
        <end position="67"/>
    </location>
</feature>
<evidence type="ECO:0000256" key="3">
    <source>
        <dbReference type="ARBA" id="ARBA00022989"/>
    </source>
</evidence>
<reference evidence="6 7" key="1">
    <citation type="submission" date="2018-11" db="EMBL/GenBank/DDBJ databases">
        <authorList>
            <consortium name="Pathogen Informatics"/>
        </authorList>
    </citation>
    <scope>NUCLEOTIDE SEQUENCE [LARGE SCALE GENOMIC DNA]</scope>
    <source>
        <strain evidence="6 7">NCTC10327</strain>
    </source>
</reference>
<dbReference type="GO" id="GO:0016020">
    <property type="term" value="C:membrane"/>
    <property type="evidence" value="ECO:0007669"/>
    <property type="project" value="UniProtKB-SubCell"/>
</dbReference>
<feature type="transmembrane region" description="Helical" evidence="5">
    <location>
        <begin position="79"/>
        <end position="101"/>
    </location>
</feature>
<accession>A0A7Z8Y850</accession>
<proteinExistence type="predicted"/>
<evidence type="ECO:0000256" key="2">
    <source>
        <dbReference type="ARBA" id="ARBA00022692"/>
    </source>
</evidence>
<sequence length="351" mass="37692">MSKKMKLNVRSSEDRSALIAVTVFPLIILAAFCWGFFAPASAAHFSPYTNILLGVIMFGMGLTLKLADFKLVFTRPIPVFIGVIAQYLIMPATAWAITAILDLPPAVAAGVILVGCAPGGTSSNVISYLSKADVALSVTMTSISTLLAPIMTPLLTTWLVGDRMPIDGAGMAISIVEIVLIPVVSGLVIRYLADRYCERFFTSYVLPVLPWISTFGIAGVVLGVVSGSVDVIRSAGLIVFAAVILHNLCGYGFGYLFARLFRVRKRAARTTSIEVGMQNSGLAAGLARTFFGPEAALAGAIFSIWHNISGALLAMYYRWTESRIDDDPVIIDGRYVEVSQLAEKGEEHSKN</sequence>
<keyword evidence="3 5" id="KW-1133">Transmembrane helix</keyword>
<dbReference type="Proteomes" id="UP000269974">
    <property type="component" value="Unassembled WGS sequence"/>
</dbReference>
<comment type="subcellular location">
    <subcellularLocation>
        <location evidence="1">Membrane</location>
        <topology evidence="1">Multi-pass membrane protein</topology>
    </subcellularLocation>
</comment>
<dbReference type="Gene3D" id="1.20.1530.20">
    <property type="match status" value="1"/>
</dbReference>
<gene>
    <name evidence="6" type="primary">yocS</name>
    <name evidence="6" type="ORF">NCTC10327_00626</name>
</gene>
<dbReference type="InterPro" id="IPR004710">
    <property type="entry name" value="Bilac:Na_transpt"/>
</dbReference>
<feature type="transmembrane region" description="Helical" evidence="5">
    <location>
        <begin position="237"/>
        <end position="258"/>
    </location>
</feature>
<dbReference type="AlphaFoldDB" id="A0A7Z8Y850"/>
<dbReference type="EMBL" id="UYIO01000001">
    <property type="protein sequence ID" value="VDG75944.1"/>
    <property type="molecule type" value="Genomic_DNA"/>
</dbReference>
<feature type="transmembrane region" description="Helical" evidence="5">
    <location>
        <begin position="16"/>
        <end position="37"/>
    </location>
</feature>
<organism evidence="6 7">
    <name type="scientific">Actinobaculum suis</name>
    <dbReference type="NCBI Taxonomy" id="1657"/>
    <lineage>
        <taxon>Bacteria</taxon>
        <taxon>Bacillati</taxon>
        <taxon>Actinomycetota</taxon>
        <taxon>Actinomycetes</taxon>
        <taxon>Actinomycetales</taxon>
        <taxon>Actinomycetaceae</taxon>
        <taxon>Actinobaculum</taxon>
    </lineage>
</organism>
<evidence type="ECO:0000256" key="4">
    <source>
        <dbReference type="ARBA" id="ARBA00023136"/>
    </source>
</evidence>
<keyword evidence="4 5" id="KW-0472">Membrane</keyword>
<feature type="transmembrane region" description="Helical" evidence="5">
    <location>
        <begin position="107"/>
        <end position="129"/>
    </location>
</feature>
<feature type="transmembrane region" description="Helical" evidence="5">
    <location>
        <begin position="171"/>
        <end position="192"/>
    </location>
</feature>
<feature type="transmembrane region" description="Helical" evidence="5">
    <location>
        <begin position="136"/>
        <end position="159"/>
    </location>
</feature>
<dbReference type="PANTHER" id="PTHR10361:SF28">
    <property type="entry name" value="P3 PROTEIN-RELATED"/>
    <property type="match status" value="1"/>
</dbReference>
<protein>
    <submittedName>
        <fullName evidence="6">Sodium ion transporter</fullName>
    </submittedName>
</protein>